<dbReference type="Pfam" id="PF09347">
    <property type="entry name" value="DUF1989"/>
    <property type="match status" value="1"/>
</dbReference>
<reference evidence="2" key="1">
    <citation type="submission" date="2022-12" db="EMBL/GenBank/DDBJ databases">
        <authorList>
            <person name="Krivoruchko A.V."/>
            <person name="Elkin A."/>
        </authorList>
    </citation>
    <scope>NUCLEOTIDE SEQUENCE</scope>
    <source>
        <strain evidence="2">IEGM 1391</strain>
    </source>
</reference>
<dbReference type="EMBL" id="JAPWIJ010000001">
    <property type="protein sequence ID" value="MCZ4517447.1"/>
    <property type="molecule type" value="Genomic_DNA"/>
</dbReference>
<protein>
    <submittedName>
        <fullName evidence="2">DUF1989 domain-containing protein</fullName>
    </submittedName>
</protein>
<proteinExistence type="predicted"/>
<dbReference type="Proteomes" id="UP001081071">
    <property type="component" value="Unassembled WGS sequence"/>
</dbReference>
<sequence length="222" mass="23628">MEGSAVTTSAVTTSTLETTIVRDEIAPAFGPWSAVVEAGDVLTIVDLYGNQAVDTLLYGAHDHSLRYSAAATVTAQQNLFLTTGTVLRTDDSTPLMTIVEDEVGNHDTVGGACSKESNTLRYGHHTQHQHACVENFLIEGSKWGLGKRDLAPNINFFMNVPVDADGTLGIVDGLSAPGKKLSLRAEIDTLVLVSNCPQINNPCNGFDPTAVQMIVTRESGRA</sequence>
<gene>
    <name evidence="2" type="ORF">O4220_02895</name>
</gene>
<dbReference type="PANTHER" id="PTHR31527">
    <property type="entry name" value="RE64534P"/>
    <property type="match status" value="1"/>
</dbReference>
<dbReference type="PANTHER" id="PTHR31527:SF0">
    <property type="entry name" value="RE64534P"/>
    <property type="match status" value="1"/>
</dbReference>
<comment type="caution">
    <text evidence="2">The sequence shown here is derived from an EMBL/GenBank/DDBJ whole genome shotgun (WGS) entry which is preliminary data.</text>
</comment>
<organism evidence="2 3">
    <name type="scientific">Rhodococcus ruber</name>
    <dbReference type="NCBI Taxonomy" id="1830"/>
    <lineage>
        <taxon>Bacteria</taxon>
        <taxon>Bacillati</taxon>
        <taxon>Actinomycetota</taxon>
        <taxon>Actinomycetes</taxon>
        <taxon>Mycobacteriales</taxon>
        <taxon>Nocardiaceae</taxon>
        <taxon>Rhodococcus</taxon>
    </lineage>
</organism>
<evidence type="ECO:0000313" key="3">
    <source>
        <dbReference type="Proteomes" id="UP001081071"/>
    </source>
</evidence>
<evidence type="ECO:0000259" key="1">
    <source>
        <dbReference type="Pfam" id="PF09347"/>
    </source>
</evidence>
<dbReference type="NCBIfam" id="TIGR03424">
    <property type="entry name" value="urea_degr_1"/>
    <property type="match status" value="1"/>
</dbReference>
<accession>A0ABT4M906</accession>
<feature type="domain" description="DUF1989" evidence="1">
    <location>
        <begin position="27"/>
        <end position="190"/>
    </location>
</feature>
<name>A0ABT4M906_9NOCA</name>
<evidence type="ECO:0000313" key="2">
    <source>
        <dbReference type="EMBL" id="MCZ4517447.1"/>
    </source>
</evidence>
<keyword evidence="3" id="KW-1185">Reference proteome</keyword>
<dbReference type="RefSeq" id="WP_269602051.1">
    <property type="nucleotide sequence ID" value="NZ_JAPWIJ010000001.1"/>
</dbReference>
<dbReference type="InterPro" id="IPR017791">
    <property type="entry name" value="UAAP2"/>
</dbReference>
<dbReference type="InterPro" id="IPR018959">
    <property type="entry name" value="DUF1989"/>
</dbReference>